<dbReference type="RefSeq" id="WP_142531192.1">
    <property type="nucleotide sequence ID" value="NZ_CBCSJO010000017.1"/>
</dbReference>
<protein>
    <submittedName>
        <fullName evidence="1">Uncharacterized protein</fullName>
    </submittedName>
</protein>
<dbReference type="Proteomes" id="UP000320300">
    <property type="component" value="Unassembled WGS sequence"/>
</dbReference>
<evidence type="ECO:0000313" key="2">
    <source>
        <dbReference type="Proteomes" id="UP000320300"/>
    </source>
</evidence>
<gene>
    <name evidence="1" type="ORF">SAMN06265348_11936</name>
</gene>
<reference evidence="1 2" key="1">
    <citation type="submission" date="2017-05" db="EMBL/GenBank/DDBJ databases">
        <authorList>
            <person name="Varghese N."/>
            <person name="Submissions S."/>
        </authorList>
    </citation>
    <scope>NUCLEOTIDE SEQUENCE [LARGE SCALE GENOMIC DNA]</scope>
    <source>
        <strain evidence="1 2">DSM 19036</strain>
    </source>
</reference>
<keyword evidence="2" id="KW-1185">Reference proteome</keyword>
<dbReference type="EMBL" id="FXTN01000019">
    <property type="protein sequence ID" value="SMO99026.1"/>
    <property type="molecule type" value="Genomic_DNA"/>
</dbReference>
<name>A0A521FSC5_9SPHI</name>
<organism evidence="1 2">
    <name type="scientific">Pedobacter westerhofensis</name>
    <dbReference type="NCBI Taxonomy" id="425512"/>
    <lineage>
        <taxon>Bacteria</taxon>
        <taxon>Pseudomonadati</taxon>
        <taxon>Bacteroidota</taxon>
        <taxon>Sphingobacteriia</taxon>
        <taxon>Sphingobacteriales</taxon>
        <taxon>Sphingobacteriaceae</taxon>
        <taxon>Pedobacter</taxon>
    </lineage>
</organism>
<dbReference type="AlphaFoldDB" id="A0A521FSC5"/>
<evidence type="ECO:0000313" key="1">
    <source>
        <dbReference type="EMBL" id="SMO99026.1"/>
    </source>
</evidence>
<sequence length="100" mass="11614">MALSTTLKLKIFYFEIEILEEQAYLLKNGFDCSLEAVRNQLQKAAGELYIKSNLLVPDSYYEQRPFRLAIVMEGTELKKSEAISSDYQLISIKRNLLCLW</sequence>
<accession>A0A521FSC5</accession>
<proteinExistence type="predicted"/>